<accession>A0A8J3CQM5</accession>
<organism evidence="2 3">
    <name type="scientific">Algimonas arctica</name>
    <dbReference type="NCBI Taxonomy" id="1479486"/>
    <lineage>
        <taxon>Bacteria</taxon>
        <taxon>Pseudomonadati</taxon>
        <taxon>Pseudomonadota</taxon>
        <taxon>Alphaproteobacteria</taxon>
        <taxon>Maricaulales</taxon>
        <taxon>Robiginitomaculaceae</taxon>
        <taxon>Algimonas</taxon>
    </lineage>
</organism>
<keyword evidence="1" id="KW-1277">Toxin-antitoxin system</keyword>
<proteinExistence type="predicted"/>
<protein>
    <recommendedName>
        <fullName evidence="4">Type II toxin-antitoxin system RelE/ParE family toxin</fullName>
    </recommendedName>
</protein>
<reference evidence="2" key="2">
    <citation type="submission" date="2020-09" db="EMBL/GenBank/DDBJ databases">
        <authorList>
            <person name="Sun Q."/>
            <person name="Kim S."/>
        </authorList>
    </citation>
    <scope>NUCLEOTIDE SEQUENCE</scope>
    <source>
        <strain evidence="2">KCTC 32513</strain>
    </source>
</reference>
<dbReference type="AlphaFoldDB" id="A0A8J3CQM5"/>
<dbReference type="Proteomes" id="UP000634004">
    <property type="component" value="Unassembled WGS sequence"/>
</dbReference>
<evidence type="ECO:0000313" key="3">
    <source>
        <dbReference type="Proteomes" id="UP000634004"/>
    </source>
</evidence>
<evidence type="ECO:0008006" key="4">
    <source>
        <dbReference type="Google" id="ProtNLM"/>
    </source>
</evidence>
<name>A0A8J3CQM5_9PROT</name>
<gene>
    <name evidence="2" type="ORF">GCM10009069_20290</name>
</gene>
<evidence type="ECO:0000256" key="1">
    <source>
        <dbReference type="ARBA" id="ARBA00022649"/>
    </source>
</evidence>
<comment type="caution">
    <text evidence="2">The sequence shown here is derived from an EMBL/GenBank/DDBJ whole genome shotgun (WGS) entry which is preliminary data.</text>
</comment>
<dbReference type="Pfam" id="PF05016">
    <property type="entry name" value="ParE_toxin"/>
    <property type="match status" value="1"/>
</dbReference>
<dbReference type="InterPro" id="IPR007712">
    <property type="entry name" value="RelE/ParE_toxin"/>
</dbReference>
<dbReference type="Gene3D" id="3.30.2310.20">
    <property type="entry name" value="RelE-like"/>
    <property type="match status" value="1"/>
</dbReference>
<dbReference type="RefSeq" id="WP_189498043.1">
    <property type="nucleotide sequence ID" value="NZ_BMZH01000007.1"/>
</dbReference>
<sequence>MRDIRYLSVAEVDLIRIYHHYAVERGVVDVADTIVDSIKALAQSTLPNSPAIGRPVESGTDGLRALLVHRSHWVIYTYDDQSVYIRRVLAAKKLASWNILE</sequence>
<evidence type="ECO:0000313" key="2">
    <source>
        <dbReference type="EMBL" id="GHA97194.1"/>
    </source>
</evidence>
<dbReference type="EMBL" id="BMZH01000007">
    <property type="protein sequence ID" value="GHA97194.1"/>
    <property type="molecule type" value="Genomic_DNA"/>
</dbReference>
<dbReference type="InterPro" id="IPR035093">
    <property type="entry name" value="RelE/ParE_toxin_dom_sf"/>
</dbReference>
<keyword evidence="3" id="KW-1185">Reference proteome</keyword>
<reference evidence="2" key="1">
    <citation type="journal article" date="2014" name="Int. J. Syst. Evol. Microbiol.">
        <title>Complete genome sequence of Corynebacterium casei LMG S-19264T (=DSM 44701T), isolated from a smear-ripened cheese.</title>
        <authorList>
            <consortium name="US DOE Joint Genome Institute (JGI-PGF)"/>
            <person name="Walter F."/>
            <person name="Albersmeier A."/>
            <person name="Kalinowski J."/>
            <person name="Ruckert C."/>
        </authorList>
    </citation>
    <scope>NUCLEOTIDE SEQUENCE</scope>
    <source>
        <strain evidence="2">KCTC 32513</strain>
    </source>
</reference>